<dbReference type="OrthoDB" id="278430at2759"/>
<feature type="compositionally biased region" description="Basic and acidic residues" evidence="1">
    <location>
        <begin position="94"/>
        <end position="109"/>
    </location>
</feature>
<dbReference type="GO" id="GO:0006012">
    <property type="term" value="P:galactose metabolic process"/>
    <property type="evidence" value="ECO:0007669"/>
    <property type="project" value="TreeGrafter"/>
</dbReference>
<dbReference type="PANTHER" id="PTHR15672:SF8">
    <property type="entry name" value="PROTEIN ENCORE"/>
    <property type="match status" value="1"/>
</dbReference>
<dbReference type="PANTHER" id="PTHR15672">
    <property type="entry name" value="CAMP-REGULATED PHOSPHOPROTEIN 21 RELATED R3H DOMAIN CONTAINING PROTEIN"/>
    <property type="match status" value="1"/>
</dbReference>
<sequence length="574" mass="61895">MLTHRLADYYLLGHVVDDSMTAVKISKTSYCRIPPPLSALPVHSKIAATPPSDLPARKIMRRGGEKSGTNTNANSENPSKTTSEAGGGSSDGGDEGKDKSALTREEREARYKEARQRIFGAVEAEENEATAAAAGLNEETDMSRSSSASGKKKGKKQRNYDDDGFEARSRFNVFYPQPFSPPAYTGDPATAYYGQYPPVTMQTPQQFPAMGPTASPAAYNGAYPAMHQDSQPQYGWPNQGFQPSNVPASYNNYTGAIPTGYDLPADFQRSMSFQPPPMPSQVTPKMSVPTMAHYQESYRQQTMPTQQWPQAPQQHGFQMNAQFSQNNLGDRPMSASGHGPVPGPYPYGQFPSAGFNGAKNRSQHPLPGSFNRQQFNPQSQAFVPTHRNSSFPIQQQSMQSNMQSNVQHQNMNGYSSYPVPVPMGNQMQMASQVPMINQMQRPSPPSTQPSSFNGPRAPQSSNSTPSKPSGQVISHPLPQPIPMSASSQATSTQSTNSSIPPQSSIAKWGVPSHLPPKPPPPAQPQPPKFALPVHNFAAVPRPVNMPQGFPVNNGVSLRGGNGSAPGDGANGRPA</sequence>
<dbReference type="Proteomes" id="UP000799750">
    <property type="component" value="Unassembled WGS sequence"/>
</dbReference>
<gene>
    <name evidence="3" type="ORF">BU16DRAFT_530705</name>
</gene>
<feature type="compositionally biased region" description="Low complexity" evidence="1">
    <location>
        <begin position="484"/>
        <end position="498"/>
    </location>
</feature>
<feature type="domain" description="SUZ" evidence="2">
    <location>
        <begin position="32"/>
        <end position="123"/>
    </location>
</feature>
<proteinExistence type="predicted"/>
<dbReference type="GO" id="GO:0003676">
    <property type="term" value="F:nucleic acid binding"/>
    <property type="evidence" value="ECO:0007669"/>
    <property type="project" value="InterPro"/>
</dbReference>
<feature type="compositionally biased region" description="Polar residues" evidence="1">
    <location>
        <begin position="458"/>
        <end position="472"/>
    </location>
</feature>
<reference evidence="3" key="1">
    <citation type="journal article" date="2020" name="Stud. Mycol.">
        <title>101 Dothideomycetes genomes: a test case for predicting lifestyles and emergence of pathogens.</title>
        <authorList>
            <person name="Haridas S."/>
            <person name="Albert R."/>
            <person name="Binder M."/>
            <person name="Bloem J."/>
            <person name="Labutti K."/>
            <person name="Salamov A."/>
            <person name="Andreopoulos B."/>
            <person name="Baker S."/>
            <person name="Barry K."/>
            <person name="Bills G."/>
            <person name="Bluhm B."/>
            <person name="Cannon C."/>
            <person name="Castanera R."/>
            <person name="Culley D."/>
            <person name="Daum C."/>
            <person name="Ezra D."/>
            <person name="Gonzalez J."/>
            <person name="Henrissat B."/>
            <person name="Kuo A."/>
            <person name="Liang C."/>
            <person name="Lipzen A."/>
            <person name="Lutzoni F."/>
            <person name="Magnuson J."/>
            <person name="Mondo S."/>
            <person name="Nolan M."/>
            <person name="Ohm R."/>
            <person name="Pangilinan J."/>
            <person name="Park H.-J."/>
            <person name="Ramirez L."/>
            <person name="Alfaro M."/>
            <person name="Sun H."/>
            <person name="Tritt A."/>
            <person name="Yoshinaga Y."/>
            <person name="Zwiers L.-H."/>
            <person name="Turgeon B."/>
            <person name="Goodwin S."/>
            <person name="Spatafora J."/>
            <person name="Crous P."/>
            <person name="Grigoriev I."/>
        </authorList>
    </citation>
    <scope>NUCLEOTIDE SEQUENCE</scope>
    <source>
        <strain evidence="3">CBS 269.34</strain>
    </source>
</reference>
<dbReference type="EMBL" id="MU004196">
    <property type="protein sequence ID" value="KAF2491152.1"/>
    <property type="molecule type" value="Genomic_DNA"/>
</dbReference>
<evidence type="ECO:0000313" key="3">
    <source>
        <dbReference type="EMBL" id="KAF2491152.1"/>
    </source>
</evidence>
<dbReference type="AlphaFoldDB" id="A0A6A6QFV0"/>
<keyword evidence="4" id="KW-1185">Reference proteome</keyword>
<feature type="compositionally biased region" description="Low complexity" evidence="1">
    <location>
        <begin position="129"/>
        <end position="149"/>
    </location>
</feature>
<dbReference type="InterPro" id="IPR036867">
    <property type="entry name" value="R3H_dom_sf"/>
</dbReference>
<dbReference type="InterPro" id="IPR024771">
    <property type="entry name" value="SUZ"/>
</dbReference>
<feature type="compositionally biased region" description="Low complexity" evidence="1">
    <location>
        <begin position="394"/>
        <end position="412"/>
    </location>
</feature>
<feature type="region of interest" description="Disordered" evidence="1">
    <location>
        <begin position="46"/>
        <end position="109"/>
    </location>
</feature>
<dbReference type="SUPFAM" id="SSF82708">
    <property type="entry name" value="R3H domain"/>
    <property type="match status" value="1"/>
</dbReference>
<dbReference type="Gene3D" id="3.30.1370.50">
    <property type="entry name" value="R3H-like domain"/>
    <property type="match status" value="1"/>
</dbReference>
<feature type="compositionally biased region" description="Polar residues" evidence="1">
    <location>
        <begin position="67"/>
        <end position="82"/>
    </location>
</feature>
<feature type="compositionally biased region" description="Gly residues" evidence="1">
    <location>
        <begin position="557"/>
        <end position="574"/>
    </location>
</feature>
<evidence type="ECO:0000259" key="2">
    <source>
        <dbReference type="PROSITE" id="PS51673"/>
    </source>
</evidence>
<feature type="region of interest" description="Disordered" evidence="1">
    <location>
        <begin position="438"/>
        <end position="533"/>
    </location>
</feature>
<feature type="region of interest" description="Disordered" evidence="1">
    <location>
        <begin position="351"/>
        <end position="423"/>
    </location>
</feature>
<accession>A0A6A6QFV0</accession>
<organism evidence="3 4">
    <name type="scientific">Lophium mytilinum</name>
    <dbReference type="NCBI Taxonomy" id="390894"/>
    <lineage>
        <taxon>Eukaryota</taxon>
        <taxon>Fungi</taxon>
        <taxon>Dikarya</taxon>
        <taxon>Ascomycota</taxon>
        <taxon>Pezizomycotina</taxon>
        <taxon>Dothideomycetes</taxon>
        <taxon>Pleosporomycetidae</taxon>
        <taxon>Mytilinidiales</taxon>
        <taxon>Mytilinidiaceae</taxon>
        <taxon>Lophium</taxon>
    </lineage>
</organism>
<dbReference type="InterPro" id="IPR051937">
    <property type="entry name" value="R3H_domain_containing"/>
</dbReference>
<feature type="compositionally biased region" description="Pro residues" evidence="1">
    <location>
        <begin position="513"/>
        <end position="529"/>
    </location>
</feature>
<name>A0A6A6QFV0_9PEZI</name>
<feature type="compositionally biased region" description="Polar residues" evidence="1">
    <location>
        <begin position="370"/>
        <end position="393"/>
    </location>
</feature>
<dbReference type="Pfam" id="PF12752">
    <property type="entry name" value="SUZ"/>
    <property type="match status" value="1"/>
</dbReference>
<dbReference type="PROSITE" id="PS51673">
    <property type="entry name" value="SUZ"/>
    <property type="match status" value="1"/>
</dbReference>
<feature type="region of interest" description="Disordered" evidence="1">
    <location>
        <begin position="550"/>
        <end position="574"/>
    </location>
</feature>
<protein>
    <recommendedName>
        <fullName evidence="2">SUZ domain-containing protein</fullName>
    </recommendedName>
</protein>
<feature type="region of interest" description="Disordered" evidence="1">
    <location>
        <begin position="129"/>
        <end position="162"/>
    </location>
</feature>
<evidence type="ECO:0000313" key="4">
    <source>
        <dbReference type="Proteomes" id="UP000799750"/>
    </source>
</evidence>
<evidence type="ECO:0000256" key="1">
    <source>
        <dbReference type="SAM" id="MobiDB-lite"/>
    </source>
</evidence>